<comment type="caution">
    <text evidence="1">The sequence shown here is derived from an EMBL/GenBank/DDBJ whole genome shotgun (WGS) entry which is preliminary data.</text>
</comment>
<sequence length="293" mass="31219">MDELSGTAIAWRPPIARALLGLRRAGSLAFTEVVAENIDPRAIPAQLRALRDAGTTVVPHGVTLGLAGADAPRGESLERLAELAVAFDAPIVSEHVAFVRAASTADPLHGDVLEAGHLMPPARTRDGLDVLVANVEAAQRVLPVPLALENIAALLSWPEDEYDEPEFLTELTDRTGVLLVLDIANLYSSAIAQGRDPYAELARFPLDRVAYVHIAGGEHRDGLYLDAHAAAVVPEVLDMLSAFVAAAVRRRTDGRRPGVLLERDSDIRTAAVLADLEAIDRAVEDGAARALAR</sequence>
<dbReference type="PANTHER" id="PTHR42194">
    <property type="entry name" value="UPF0276 PROTEIN HI_1600"/>
    <property type="match status" value="1"/>
</dbReference>
<organism evidence="1 2">
    <name type="scientific">Allobranchiibius huperziae</name>
    <dbReference type="NCBI Taxonomy" id="1874116"/>
    <lineage>
        <taxon>Bacteria</taxon>
        <taxon>Bacillati</taxon>
        <taxon>Actinomycetota</taxon>
        <taxon>Actinomycetes</taxon>
        <taxon>Micrococcales</taxon>
        <taxon>Dermacoccaceae</taxon>
        <taxon>Allobranchiibius</taxon>
    </lineage>
</organism>
<dbReference type="EMBL" id="JACCFW010000001">
    <property type="protein sequence ID" value="NYJ76142.1"/>
    <property type="molecule type" value="Genomic_DNA"/>
</dbReference>
<dbReference type="SUPFAM" id="SSF51658">
    <property type="entry name" value="Xylose isomerase-like"/>
    <property type="match status" value="1"/>
</dbReference>
<dbReference type="InterPro" id="IPR007801">
    <property type="entry name" value="MbnB/TglH/ChrH"/>
</dbReference>
<keyword evidence="2" id="KW-1185">Reference proteome</keyword>
<dbReference type="PANTHER" id="PTHR42194:SF1">
    <property type="entry name" value="UPF0276 PROTEIN HI_1600"/>
    <property type="match status" value="1"/>
</dbReference>
<name>A0A853DF67_9MICO</name>
<dbReference type="Pfam" id="PF05114">
    <property type="entry name" value="MbnB_TglH_ChrH"/>
    <property type="match status" value="1"/>
</dbReference>
<dbReference type="RefSeq" id="WP_218883755.1">
    <property type="nucleotide sequence ID" value="NZ_JACCFW010000001.1"/>
</dbReference>
<reference evidence="1 2" key="1">
    <citation type="submission" date="2020-07" db="EMBL/GenBank/DDBJ databases">
        <title>Sequencing the genomes of 1000 actinobacteria strains.</title>
        <authorList>
            <person name="Klenk H.-P."/>
        </authorList>
    </citation>
    <scope>NUCLEOTIDE SEQUENCE [LARGE SCALE GENOMIC DNA]</scope>
    <source>
        <strain evidence="1 2">DSM 29531</strain>
    </source>
</reference>
<proteinExistence type="predicted"/>
<dbReference type="Gene3D" id="3.20.20.150">
    <property type="entry name" value="Divalent-metal-dependent TIM barrel enzymes"/>
    <property type="match status" value="1"/>
</dbReference>
<gene>
    <name evidence="1" type="ORF">HNR15_003105</name>
</gene>
<dbReference type="NCBIfam" id="NF003818">
    <property type="entry name" value="PRK05409.1"/>
    <property type="match status" value="1"/>
</dbReference>
<dbReference type="Proteomes" id="UP000571817">
    <property type="component" value="Unassembled WGS sequence"/>
</dbReference>
<dbReference type="InterPro" id="IPR036237">
    <property type="entry name" value="Xyl_isomerase-like_sf"/>
</dbReference>
<evidence type="ECO:0000313" key="1">
    <source>
        <dbReference type="EMBL" id="NYJ76142.1"/>
    </source>
</evidence>
<evidence type="ECO:0000313" key="2">
    <source>
        <dbReference type="Proteomes" id="UP000571817"/>
    </source>
</evidence>
<protein>
    <recommendedName>
        <fullName evidence="3">DUF692 domain-containing protein</fullName>
    </recommendedName>
</protein>
<accession>A0A853DF67</accession>
<evidence type="ECO:0008006" key="3">
    <source>
        <dbReference type="Google" id="ProtNLM"/>
    </source>
</evidence>
<dbReference type="AlphaFoldDB" id="A0A853DF67"/>